<gene>
    <name evidence="2" type="ORF">BRAA10T42932Z</name>
</gene>
<proteinExistence type="predicted"/>
<evidence type="ECO:0000256" key="1">
    <source>
        <dbReference type="SAM" id="MobiDB-lite"/>
    </source>
</evidence>
<organism evidence="2">
    <name type="scientific">Brassica campestris</name>
    <name type="common">Field mustard</name>
    <dbReference type="NCBI Taxonomy" id="3711"/>
    <lineage>
        <taxon>Eukaryota</taxon>
        <taxon>Viridiplantae</taxon>
        <taxon>Streptophyta</taxon>
        <taxon>Embryophyta</taxon>
        <taxon>Tracheophyta</taxon>
        <taxon>Spermatophyta</taxon>
        <taxon>Magnoliopsida</taxon>
        <taxon>eudicotyledons</taxon>
        <taxon>Gunneridae</taxon>
        <taxon>Pentapetalae</taxon>
        <taxon>rosids</taxon>
        <taxon>malvids</taxon>
        <taxon>Brassicales</taxon>
        <taxon>Brassicaceae</taxon>
        <taxon>Brassiceae</taxon>
        <taxon>Brassica</taxon>
    </lineage>
</organism>
<sequence length="50" mass="5654">MMKQLKSMQMEMFSGGADLIAADKWRRKLEKTSSQPGAHQSTVETWPPTT</sequence>
<dbReference type="EMBL" id="LR031577">
    <property type="protein sequence ID" value="VDD17219.1"/>
    <property type="molecule type" value="Genomic_DNA"/>
</dbReference>
<reference evidence="2" key="1">
    <citation type="submission" date="2018-11" db="EMBL/GenBank/DDBJ databases">
        <authorList>
            <consortium name="Genoscope - CEA"/>
            <person name="William W."/>
        </authorList>
    </citation>
    <scope>NUCLEOTIDE SEQUENCE</scope>
</reference>
<feature type="region of interest" description="Disordered" evidence="1">
    <location>
        <begin position="28"/>
        <end position="50"/>
    </location>
</feature>
<evidence type="ECO:0000313" key="2">
    <source>
        <dbReference type="EMBL" id="VDD17219.1"/>
    </source>
</evidence>
<name>A0A3P6DDP3_BRACM</name>
<accession>A0A3P6DDP3</accession>
<protein>
    <submittedName>
        <fullName evidence="2">Uncharacterized protein</fullName>
    </submittedName>
</protein>
<feature type="compositionally biased region" description="Polar residues" evidence="1">
    <location>
        <begin position="32"/>
        <end position="50"/>
    </location>
</feature>
<dbReference type="AlphaFoldDB" id="A0A3P6DDP3"/>